<evidence type="ECO:0000256" key="5">
    <source>
        <dbReference type="ARBA" id="ARBA00022691"/>
    </source>
</evidence>
<reference evidence="9" key="1">
    <citation type="journal article" date="2021" name="PeerJ">
        <title>Extensive microbial diversity within the chicken gut microbiome revealed by metagenomics and culture.</title>
        <authorList>
            <person name="Gilroy R."/>
            <person name="Ravi A."/>
            <person name="Getino M."/>
            <person name="Pursley I."/>
            <person name="Horton D.L."/>
            <person name="Alikhan N.F."/>
            <person name="Baker D."/>
            <person name="Gharbi K."/>
            <person name="Hall N."/>
            <person name="Watson M."/>
            <person name="Adriaenssens E.M."/>
            <person name="Foster-Nyarko E."/>
            <person name="Jarju S."/>
            <person name="Secka A."/>
            <person name="Antonio M."/>
            <person name="Oren A."/>
            <person name="Chaudhuri R.R."/>
            <person name="La Ragione R."/>
            <person name="Hildebrand F."/>
            <person name="Pallen M.J."/>
        </authorList>
    </citation>
    <scope>NUCLEOTIDE SEQUENCE</scope>
    <source>
        <strain evidence="9">G3-2149</strain>
    </source>
</reference>
<comment type="catalytic activity">
    <reaction evidence="7">
        <text>a 2'-deoxyadenosine in DNA + S-adenosyl-L-methionine = an N(6)-methyl-2'-deoxyadenosine in DNA + S-adenosyl-L-homocysteine + H(+)</text>
        <dbReference type="Rhea" id="RHEA:15197"/>
        <dbReference type="Rhea" id="RHEA-COMP:12418"/>
        <dbReference type="Rhea" id="RHEA-COMP:12419"/>
        <dbReference type="ChEBI" id="CHEBI:15378"/>
        <dbReference type="ChEBI" id="CHEBI:57856"/>
        <dbReference type="ChEBI" id="CHEBI:59789"/>
        <dbReference type="ChEBI" id="CHEBI:90615"/>
        <dbReference type="ChEBI" id="CHEBI:90616"/>
        <dbReference type="EC" id="2.1.1.72"/>
    </reaction>
</comment>
<dbReference type="GO" id="GO:0032259">
    <property type="term" value="P:methylation"/>
    <property type="evidence" value="ECO:0007669"/>
    <property type="project" value="UniProtKB-KW"/>
</dbReference>
<dbReference type="InterPro" id="IPR038333">
    <property type="entry name" value="T1MK-like_N_sf"/>
</dbReference>
<sequence>MSEELQQKLRDQLWEVANKLRGNMSASDFMYFTLGFIFYKYLSEKIEAYANNALVDDEVSFKDLWNMEGEDAAELQEELKKQCLEGVGYFIEPTYLFSSVIDRIKKKENILP</sequence>
<evidence type="ECO:0000256" key="7">
    <source>
        <dbReference type="ARBA" id="ARBA00047942"/>
    </source>
</evidence>
<proteinExistence type="inferred from homology"/>
<evidence type="ECO:0000313" key="10">
    <source>
        <dbReference type="Proteomes" id="UP000823865"/>
    </source>
</evidence>
<dbReference type="SUPFAM" id="SSF53335">
    <property type="entry name" value="S-adenosyl-L-methionine-dependent methyltransferases"/>
    <property type="match status" value="1"/>
</dbReference>
<evidence type="ECO:0000256" key="4">
    <source>
        <dbReference type="ARBA" id="ARBA00022679"/>
    </source>
</evidence>
<comment type="caution">
    <text evidence="9">The sequence shown here is derived from an EMBL/GenBank/DDBJ whole genome shotgun (WGS) entry which is preliminary data.</text>
</comment>
<evidence type="ECO:0000256" key="1">
    <source>
        <dbReference type="ARBA" id="ARBA00006594"/>
    </source>
</evidence>
<dbReference type="InterPro" id="IPR029063">
    <property type="entry name" value="SAM-dependent_MTases_sf"/>
</dbReference>
<accession>A0A9E2P570</accession>
<keyword evidence="4" id="KW-0808">Transferase</keyword>
<dbReference type="InterPro" id="IPR051537">
    <property type="entry name" value="DNA_Adenine_Mtase"/>
</dbReference>
<dbReference type="Pfam" id="PF12161">
    <property type="entry name" value="HsdM_N"/>
    <property type="match status" value="1"/>
</dbReference>
<evidence type="ECO:0000259" key="8">
    <source>
        <dbReference type="Pfam" id="PF12161"/>
    </source>
</evidence>
<dbReference type="EMBL" id="JAHLFU010000281">
    <property type="protein sequence ID" value="MBU3854765.1"/>
    <property type="molecule type" value="Genomic_DNA"/>
</dbReference>
<dbReference type="PANTHER" id="PTHR42933">
    <property type="entry name" value="SLR6095 PROTEIN"/>
    <property type="match status" value="1"/>
</dbReference>
<gene>
    <name evidence="9" type="ORF">H9789_13320</name>
</gene>
<feature type="non-terminal residue" evidence="9">
    <location>
        <position position="112"/>
    </location>
</feature>
<dbReference type="AlphaFoldDB" id="A0A9E2P570"/>
<evidence type="ECO:0000256" key="3">
    <source>
        <dbReference type="ARBA" id="ARBA00022603"/>
    </source>
</evidence>
<protein>
    <recommendedName>
        <fullName evidence="2">site-specific DNA-methyltransferase (adenine-specific)</fullName>
        <ecNumber evidence="2">2.1.1.72</ecNumber>
    </recommendedName>
</protein>
<reference evidence="9" key="2">
    <citation type="submission" date="2021-04" db="EMBL/GenBank/DDBJ databases">
        <authorList>
            <person name="Gilroy R."/>
        </authorList>
    </citation>
    <scope>NUCLEOTIDE SEQUENCE</scope>
    <source>
        <strain evidence="9">G3-2149</strain>
    </source>
</reference>
<dbReference type="EC" id="2.1.1.72" evidence="2"/>
<dbReference type="GO" id="GO:0009307">
    <property type="term" value="P:DNA restriction-modification system"/>
    <property type="evidence" value="ECO:0007669"/>
    <property type="project" value="UniProtKB-KW"/>
</dbReference>
<dbReference type="Proteomes" id="UP000823865">
    <property type="component" value="Unassembled WGS sequence"/>
</dbReference>
<dbReference type="InterPro" id="IPR022749">
    <property type="entry name" value="D12N6_MeTrfase_N"/>
</dbReference>
<keyword evidence="3" id="KW-0489">Methyltransferase</keyword>
<name>A0A9E2P570_9BACT</name>
<feature type="domain" description="N6 adenine-specific DNA methyltransferase N-terminal" evidence="8">
    <location>
        <begin position="9"/>
        <end position="105"/>
    </location>
</feature>
<evidence type="ECO:0000256" key="2">
    <source>
        <dbReference type="ARBA" id="ARBA00011900"/>
    </source>
</evidence>
<comment type="similarity">
    <text evidence="1">Belongs to the N(4)/N(6)-methyltransferase family.</text>
</comment>
<dbReference type="Gene3D" id="1.20.1260.30">
    <property type="match status" value="1"/>
</dbReference>
<dbReference type="PANTHER" id="PTHR42933:SF1">
    <property type="entry name" value="SITE-SPECIFIC DNA-METHYLTRANSFERASE (ADENINE-SPECIFIC)"/>
    <property type="match status" value="1"/>
</dbReference>
<keyword evidence="6" id="KW-0680">Restriction system</keyword>
<evidence type="ECO:0000313" key="9">
    <source>
        <dbReference type="EMBL" id="MBU3854765.1"/>
    </source>
</evidence>
<organism evidence="9 10">
    <name type="scientific">Candidatus Paraprevotella stercoravium</name>
    <dbReference type="NCBI Taxonomy" id="2838725"/>
    <lineage>
        <taxon>Bacteria</taxon>
        <taxon>Pseudomonadati</taxon>
        <taxon>Bacteroidota</taxon>
        <taxon>Bacteroidia</taxon>
        <taxon>Bacteroidales</taxon>
        <taxon>Prevotellaceae</taxon>
        <taxon>Paraprevotella</taxon>
    </lineage>
</organism>
<keyword evidence="5" id="KW-0949">S-adenosyl-L-methionine</keyword>
<evidence type="ECO:0000256" key="6">
    <source>
        <dbReference type="ARBA" id="ARBA00022747"/>
    </source>
</evidence>
<dbReference type="GO" id="GO:0009007">
    <property type="term" value="F:site-specific DNA-methyltransferase (adenine-specific) activity"/>
    <property type="evidence" value="ECO:0007669"/>
    <property type="project" value="UniProtKB-EC"/>
</dbReference>